<reference evidence="2 3" key="1">
    <citation type="journal article" date="2021" name="J. Hered.">
        <title>A chromosome-level genome assembly of the parasitoid wasp, Cotesia glomerata (Hymenoptera: Braconidae).</title>
        <authorList>
            <person name="Pinto B.J."/>
            <person name="Weis J.J."/>
            <person name="Gamble T."/>
            <person name="Ode P.J."/>
            <person name="Paul R."/>
            <person name="Zaspel J.M."/>
        </authorList>
    </citation>
    <scope>NUCLEOTIDE SEQUENCE [LARGE SCALE GENOMIC DNA]</scope>
    <source>
        <strain evidence="2">CgM1</strain>
    </source>
</reference>
<keyword evidence="3" id="KW-1185">Reference proteome</keyword>
<evidence type="ECO:0000313" key="3">
    <source>
        <dbReference type="Proteomes" id="UP000826195"/>
    </source>
</evidence>
<comment type="caution">
    <text evidence="2">The sequence shown here is derived from an EMBL/GenBank/DDBJ whole genome shotgun (WGS) entry which is preliminary data.</text>
</comment>
<feature type="compositionally biased region" description="Low complexity" evidence="1">
    <location>
        <begin position="69"/>
        <end position="81"/>
    </location>
</feature>
<name>A0AAV7IPW5_COTGL</name>
<dbReference type="EMBL" id="JAHXZJ010001119">
    <property type="protein sequence ID" value="KAH0553822.1"/>
    <property type="molecule type" value="Genomic_DNA"/>
</dbReference>
<feature type="compositionally biased region" description="Basic and acidic residues" evidence="1">
    <location>
        <begin position="1"/>
        <end position="16"/>
    </location>
</feature>
<proteinExistence type="predicted"/>
<evidence type="ECO:0000256" key="1">
    <source>
        <dbReference type="SAM" id="MobiDB-lite"/>
    </source>
</evidence>
<accession>A0AAV7IPW5</accession>
<protein>
    <submittedName>
        <fullName evidence="2">Uncharacterized protein</fullName>
    </submittedName>
</protein>
<feature type="region of interest" description="Disordered" evidence="1">
    <location>
        <begin position="68"/>
        <end position="87"/>
    </location>
</feature>
<feature type="compositionally biased region" description="Polar residues" evidence="1">
    <location>
        <begin position="21"/>
        <end position="30"/>
    </location>
</feature>
<gene>
    <name evidence="2" type="ORF">KQX54_004880</name>
</gene>
<feature type="region of interest" description="Disordered" evidence="1">
    <location>
        <begin position="1"/>
        <end position="38"/>
    </location>
</feature>
<sequence>MNEYKERPGMGKDWRIKGRNKTTSCTQGQRWSDPDVPITTATGGPVLVRTLRANTHAYADPVLRILHPTSSSGDSRSTVRSFGICSC</sequence>
<dbReference type="Proteomes" id="UP000826195">
    <property type="component" value="Unassembled WGS sequence"/>
</dbReference>
<evidence type="ECO:0000313" key="2">
    <source>
        <dbReference type="EMBL" id="KAH0553822.1"/>
    </source>
</evidence>
<dbReference type="AlphaFoldDB" id="A0AAV7IPW5"/>
<organism evidence="2 3">
    <name type="scientific">Cotesia glomerata</name>
    <name type="common">Lepidopteran parasitic wasp</name>
    <name type="synonym">Apanteles glomeratus</name>
    <dbReference type="NCBI Taxonomy" id="32391"/>
    <lineage>
        <taxon>Eukaryota</taxon>
        <taxon>Metazoa</taxon>
        <taxon>Ecdysozoa</taxon>
        <taxon>Arthropoda</taxon>
        <taxon>Hexapoda</taxon>
        <taxon>Insecta</taxon>
        <taxon>Pterygota</taxon>
        <taxon>Neoptera</taxon>
        <taxon>Endopterygota</taxon>
        <taxon>Hymenoptera</taxon>
        <taxon>Apocrita</taxon>
        <taxon>Ichneumonoidea</taxon>
        <taxon>Braconidae</taxon>
        <taxon>Microgastrinae</taxon>
        <taxon>Cotesia</taxon>
    </lineage>
</organism>